<dbReference type="PANTHER" id="PTHR10986">
    <property type="entry name" value="39S RIBOSOMAL PROTEIN L20"/>
    <property type="match status" value="1"/>
</dbReference>
<gene>
    <name evidence="8" type="primary">rplT</name>
    <name evidence="10" type="ORF">Q428_02225</name>
</gene>
<dbReference type="FunFam" id="1.10.1900.20:FF:000001">
    <property type="entry name" value="50S ribosomal protein L20"/>
    <property type="match status" value="1"/>
</dbReference>
<reference evidence="10 11" key="1">
    <citation type="journal article" date="2014" name="Genome Announc.">
        <title>Draft Genome Sequence of Fervidicella metallireducens Strain AeBT, an Iron-Reducing Thermoanaerobe from the Great Artesian Basin.</title>
        <authorList>
            <person name="Patel B.K."/>
        </authorList>
    </citation>
    <scope>NUCLEOTIDE SEQUENCE [LARGE SCALE GENOMIC DNA]</scope>
    <source>
        <strain evidence="10 11">AeB</strain>
    </source>
</reference>
<evidence type="ECO:0000256" key="3">
    <source>
        <dbReference type="ARBA" id="ARBA00022884"/>
    </source>
</evidence>
<dbReference type="AlphaFoldDB" id="A0A017RXN0"/>
<evidence type="ECO:0000256" key="9">
    <source>
        <dbReference type="RuleBase" id="RU000560"/>
    </source>
</evidence>
<name>A0A017RXN0_9CLOT</name>
<proteinExistence type="inferred from homology"/>
<evidence type="ECO:0000256" key="5">
    <source>
        <dbReference type="ARBA" id="ARBA00023274"/>
    </source>
</evidence>
<comment type="caution">
    <text evidence="10">The sequence shown here is derived from an EMBL/GenBank/DDBJ whole genome shotgun (WGS) entry which is preliminary data.</text>
</comment>
<dbReference type="GO" id="GO:0019843">
    <property type="term" value="F:rRNA binding"/>
    <property type="evidence" value="ECO:0007669"/>
    <property type="project" value="UniProtKB-UniRule"/>
</dbReference>
<evidence type="ECO:0000313" key="10">
    <source>
        <dbReference type="EMBL" id="EYE89437.1"/>
    </source>
</evidence>
<dbReference type="GO" id="GO:0006412">
    <property type="term" value="P:translation"/>
    <property type="evidence" value="ECO:0007669"/>
    <property type="project" value="InterPro"/>
</dbReference>
<dbReference type="HAMAP" id="MF_00382">
    <property type="entry name" value="Ribosomal_bL20"/>
    <property type="match status" value="1"/>
</dbReference>
<comment type="similarity">
    <text evidence="1 8 9">Belongs to the bacterial ribosomal protein bL20 family.</text>
</comment>
<dbReference type="Pfam" id="PF00453">
    <property type="entry name" value="Ribosomal_L20"/>
    <property type="match status" value="1"/>
</dbReference>
<comment type="function">
    <text evidence="6 8 9">Binds directly to 23S ribosomal RNA and is necessary for the in vitro assembly process of the 50S ribosomal subunit. It is not involved in the protein synthesizing functions of that subunit.</text>
</comment>
<dbReference type="OrthoDB" id="9808966at2"/>
<keyword evidence="2 8" id="KW-0699">rRNA-binding</keyword>
<sequence>MARVKRAVHAHKKRKKIMKLAKGYYGSKSKLYRIANQAVLRALSSAYVGRKLRKRDFRKLWIARINAAARANGLSYSKFINGLKLAGIEVNRKMLAEIAVSDEAAFAELVNIAKEKLNA</sequence>
<evidence type="ECO:0000313" key="11">
    <source>
        <dbReference type="Proteomes" id="UP000019681"/>
    </source>
</evidence>
<dbReference type="PROSITE" id="PS00937">
    <property type="entry name" value="RIBOSOMAL_L20"/>
    <property type="match status" value="1"/>
</dbReference>
<dbReference type="NCBIfam" id="TIGR01032">
    <property type="entry name" value="rplT_bact"/>
    <property type="match status" value="1"/>
</dbReference>
<dbReference type="GO" id="GO:0003735">
    <property type="term" value="F:structural constituent of ribosome"/>
    <property type="evidence" value="ECO:0007669"/>
    <property type="project" value="InterPro"/>
</dbReference>
<keyword evidence="11" id="KW-1185">Reference proteome</keyword>
<dbReference type="GO" id="GO:1990904">
    <property type="term" value="C:ribonucleoprotein complex"/>
    <property type="evidence" value="ECO:0007669"/>
    <property type="project" value="UniProtKB-KW"/>
</dbReference>
<dbReference type="STRING" id="1403537.Q428_02225"/>
<dbReference type="Gene3D" id="1.10.1900.20">
    <property type="entry name" value="Ribosomal protein L20"/>
    <property type="match status" value="1"/>
</dbReference>
<protein>
    <recommendedName>
        <fullName evidence="7 8">Large ribosomal subunit protein bL20</fullName>
    </recommendedName>
</protein>
<dbReference type="SUPFAM" id="SSF74731">
    <property type="entry name" value="Ribosomal protein L20"/>
    <property type="match status" value="1"/>
</dbReference>
<dbReference type="Proteomes" id="UP000019681">
    <property type="component" value="Unassembled WGS sequence"/>
</dbReference>
<dbReference type="InterPro" id="IPR049946">
    <property type="entry name" value="RIBOSOMAL_L20_CS"/>
</dbReference>
<dbReference type="InterPro" id="IPR035566">
    <property type="entry name" value="Ribosomal_protein_bL20_C"/>
</dbReference>
<dbReference type="RefSeq" id="WP_035377746.1">
    <property type="nucleotide sequence ID" value="NZ_AZQP01000004.1"/>
</dbReference>
<evidence type="ECO:0000256" key="7">
    <source>
        <dbReference type="ARBA" id="ARBA00035172"/>
    </source>
</evidence>
<dbReference type="GO" id="GO:0005840">
    <property type="term" value="C:ribosome"/>
    <property type="evidence" value="ECO:0007669"/>
    <property type="project" value="UniProtKB-KW"/>
</dbReference>
<evidence type="ECO:0000256" key="8">
    <source>
        <dbReference type="HAMAP-Rule" id="MF_00382"/>
    </source>
</evidence>
<dbReference type="InterPro" id="IPR005813">
    <property type="entry name" value="Ribosomal_bL20"/>
</dbReference>
<dbReference type="EMBL" id="AZQP01000004">
    <property type="protein sequence ID" value="EYE89437.1"/>
    <property type="molecule type" value="Genomic_DNA"/>
</dbReference>
<dbReference type="GO" id="GO:0000027">
    <property type="term" value="P:ribosomal large subunit assembly"/>
    <property type="evidence" value="ECO:0007669"/>
    <property type="project" value="UniProtKB-UniRule"/>
</dbReference>
<evidence type="ECO:0000256" key="6">
    <source>
        <dbReference type="ARBA" id="ARBA00024775"/>
    </source>
</evidence>
<evidence type="ECO:0000256" key="4">
    <source>
        <dbReference type="ARBA" id="ARBA00022980"/>
    </source>
</evidence>
<organism evidence="10 11">
    <name type="scientific">Fervidicella metallireducens AeB</name>
    <dbReference type="NCBI Taxonomy" id="1403537"/>
    <lineage>
        <taxon>Bacteria</taxon>
        <taxon>Bacillati</taxon>
        <taxon>Bacillota</taxon>
        <taxon>Clostridia</taxon>
        <taxon>Eubacteriales</taxon>
        <taxon>Clostridiaceae</taxon>
        <taxon>Fervidicella</taxon>
    </lineage>
</organism>
<evidence type="ECO:0000256" key="1">
    <source>
        <dbReference type="ARBA" id="ARBA00007698"/>
    </source>
</evidence>
<evidence type="ECO:0000256" key="2">
    <source>
        <dbReference type="ARBA" id="ARBA00022730"/>
    </source>
</evidence>
<keyword evidence="4 8" id="KW-0689">Ribosomal protein</keyword>
<dbReference type="PRINTS" id="PR00062">
    <property type="entry name" value="RIBOSOMALL20"/>
</dbReference>
<keyword evidence="3 8" id="KW-0694">RNA-binding</keyword>
<dbReference type="Gene3D" id="6.10.160.10">
    <property type="match status" value="1"/>
</dbReference>
<keyword evidence="5 8" id="KW-0687">Ribonucleoprotein</keyword>
<accession>A0A017RXN0</accession>
<dbReference type="CDD" id="cd07026">
    <property type="entry name" value="Ribosomal_L20"/>
    <property type="match status" value="1"/>
</dbReference>